<feature type="domain" description="tRNA/rRNA methyltransferase SpoU type" evidence="3">
    <location>
        <begin position="112"/>
        <end position="248"/>
    </location>
</feature>
<dbReference type="InterPro" id="IPR029028">
    <property type="entry name" value="Alpha/beta_knot_MTases"/>
</dbReference>
<evidence type="ECO:0000313" key="4">
    <source>
        <dbReference type="EMBL" id="KXW58567.1"/>
    </source>
</evidence>
<dbReference type="Gene3D" id="3.40.1280.10">
    <property type="match status" value="1"/>
</dbReference>
<dbReference type="Proteomes" id="UP000075653">
    <property type="component" value="Unassembled WGS sequence"/>
</dbReference>
<dbReference type="RefSeq" id="WP_062187832.1">
    <property type="nucleotide sequence ID" value="NZ_LRRD01000013.1"/>
</dbReference>
<evidence type="ECO:0000256" key="1">
    <source>
        <dbReference type="ARBA" id="ARBA00022603"/>
    </source>
</evidence>
<organism evidence="4 5">
    <name type="scientific">Ferrovum myxofaciens</name>
    <dbReference type="NCBI Taxonomy" id="416213"/>
    <lineage>
        <taxon>Bacteria</taxon>
        <taxon>Pseudomonadati</taxon>
        <taxon>Pseudomonadota</taxon>
        <taxon>Betaproteobacteria</taxon>
        <taxon>Ferrovales</taxon>
        <taxon>Ferrovaceae</taxon>
        <taxon>Ferrovum</taxon>
    </lineage>
</organism>
<dbReference type="GO" id="GO:0003723">
    <property type="term" value="F:RNA binding"/>
    <property type="evidence" value="ECO:0007669"/>
    <property type="project" value="InterPro"/>
</dbReference>
<evidence type="ECO:0000256" key="2">
    <source>
        <dbReference type="ARBA" id="ARBA00022679"/>
    </source>
</evidence>
<dbReference type="SUPFAM" id="SSF55315">
    <property type="entry name" value="L30e-like"/>
    <property type="match status" value="1"/>
</dbReference>
<dbReference type="InterPro" id="IPR001537">
    <property type="entry name" value="SpoU_MeTrfase"/>
</dbReference>
<gene>
    <name evidence="4" type="ORF">FEMY_09660</name>
</gene>
<dbReference type="PANTHER" id="PTHR43191:SF2">
    <property type="entry name" value="RRNA METHYLTRANSFERASE 3, MITOCHONDRIAL"/>
    <property type="match status" value="1"/>
</dbReference>
<accession>A0A149VZD0</accession>
<dbReference type="EMBL" id="LRRD01000013">
    <property type="protein sequence ID" value="KXW58567.1"/>
    <property type="molecule type" value="Genomic_DNA"/>
</dbReference>
<keyword evidence="5" id="KW-1185">Reference proteome</keyword>
<dbReference type="AlphaFoldDB" id="A0A149VZD0"/>
<evidence type="ECO:0000259" key="3">
    <source>
        <dbReference type="Pfam" id="PF00588"/>
    </source>
</evidence>
<dbReference type="InterPro" id="IPR029064">
    <property type="entry name" value="Ribosomal_eL30-like_sf"/>
</dbReference>
<protein>
    <submittedName>
        <fullName evidence="4">Putative TrmH family tRNA/rRNA methyltransferase</fullName>
        <ecNumber evidence="4">2.1.1.-</ecNumber>
    </submittedName>
</protein>
<dbReference type="GO" id="GO:0008173">
    <property type="term" value="F:RNA methyltransferase activity"/>
    <property type="evidence" value="ECO:0007669"/>
    <property type="project" value="InterPro"/>
</dbReference>
<dbReference type="EC" id="2.1.1.-" evidence="4"/>
<dbReference type="PATRIC" id="fig|1789004.3.peg.981"/>
<proteinExistence type="predicted"/>
<dbReference type="InterPro" id="IPR051259">
    <property type="entry name" value="rRNA_Methyltransferase"/>
</dbReference>
<reference evidence="4 5" key="1">
    <citation type="submission" date="2016-01" db="EMBL/GenBank/DDBJ databases">
        <title>Genome sequence of the acidophilic iron oxidising Ferrovum strain Z-31.</title>
        <authorList>
            <person name="Poehlein A."/>
            <person name="Ullrich S.R."/>
            <person name="Schloemann M."/>
            <person name="Muehling M."/>
            <person name="Daniel R."/>
        </authorList>
    </citation>
    <scope>NUCLEOTIDE SEQUENCE [LARGE SCALE GENOMIC DNA]</scope>
    <source>
        <strain evidence="4 5">Z-31</strain>
    </source>
</reference>
<dbReference type="Pfam" id="PF00588">
    <property type="entry name" value="SpoU_methylase"/>
    <property type="match status" value="1"/>
</dbReference>
<dbReference type="STRING" id="1789004.FEMY_09660"/>
<dbReference type="InterPro" id="IPR029026">
    <property type="entry name" value="tRNA_m1G_MTases_N"/>
</dbReference>
<comment type="caution">
    <text evidence="4">The sequence shown here is derived from an EMBL/GenBank/DDBJ whole genome shotgun (WGS) entry which is preliminary data.</text>
</comment>
<sequence>MKIARSPALRLWGRLAESAHVRRKERQTVLEGAHLLQAYQAKGGVPLHWFIRASAVADPEVCALQSHSLWPEAVVIADDLFDEYSSLQSPGGVAALVFWPAAPASLPTEESCLVLDGLQDPGNVGTLLRSAAAAGMSTVVCATGTVQVWSPKVLRAGMGAHFQLTLHEGADLQDWLPGYSGTILGAERGASRAYDDFDLRGTVALVIGNEGTGLTHEVRGLLHERIGVPMSTGVESLNAGVAGSILLFERQRQLRSS</sequence>
<dbReference type="SUPFAM" id="SSF75217">
    <property type="entry name" value="alpha/beta knot"/>
    <property type="match status" value="1"/>
</dbReference>
<dbReference type="Gene3D" id="3.30.1330.30">
    <property type="match status" value="1"/>
</dbReference>
<dbReference type="GO" id="GO:0006396">
    <property type="term" value="P:RNA processing"/>
    <property type="evidence" value="ECO:0007669"/>
    <property type="project" value="InterPro"/>
</dbReference>
<dbReference type="CDD" id="cd18095">
    <property type="entry name" value="SpoU-like_rRNA-MTase"/>
    <property type="match status" value="1"/>
</dbReference>
<evidence type="ECO:0000313" key="5">
    <source>
        <dbReference type="Proteomes" id="UP000075653"/>
    </source>
</evidence>
<name>A0A149VZD0_9PROT</name>
<dbReference type="PANTHER" id="PTHR43191">
    <property type="entry name" value="RRNA METHYLTRANSFERASE 3"/>
    <property type="match status" value="1"/>
</dbReference>
<keyword evidence="1 4" id="KW-0489">Methyltransferase</keyword>
<dbReference type="GO" id="GO:0032259">
    <property type="term" value="P:methylation"/>
    <property type="evidence" value="ECO:0007669"/>
    <property type="project" value="UniProtKB-KW"/>
</dbReference>
<keyword evidence="2 4" id="KW-0808">Transferase</keyword>